<evidence type="ECO:0000313" key="2">
    <source>
        <dbReference type="EMBL" id="APZ42042.1"/>
    </source>
</evidence>
<feature type="transmembrane region" description="Helical" evidence="1">
    <location>
        <begin position="152"/>
        <end position="172"/>
    </location>
</feature>
<gene>
    <name evidence="2" type="ORF">BW247_02140</name>
</gene>
<evidence type="ECO:0000256" key="1">
    <source>
        <dbReference type="SAM" id="Phobius"/>
    </source>
</evidence>
<proteinExistence type="predicted"/>
<dbReference type="KEGG" id="afy:BW247_02140"/>
<keyword evidence="3" id="KW-1185">Reference proteome</keyword>
<dbReference type="Proteomes" id="UP000243807">
    <property type="component" value="Chromosome"/>
</dbReference>
<keyword evidence="1" id="KW-0472">Membrane</keyword>
<protein>
    <recommendedName>
        <fullName evidence="4">Ketosynthase</fullName>
    </recommendedName>
</protein>
<reference evidence="2 3" key="1">
    <citation type="submission" date="2017-01" db="EMBL/GenBank/DDBJ databases">
        <title>Draft sequence of Acidihalobacter ferrooxidans strain DSM 14175 (strain V8).</title>
        <authorList>
            <person name="Khaleque H.N."/>
            <person name="Ramsay J.P."/>
            <person name="Murphy R.J.T."/>
            <person name="Kaksonen A.H."/>
            <person name="Boxall N.J."/>
            <person name="Watkin E.L.J."/>
        </authorList>
    </citation>
    <scope>NUCLEOTIDE SEQUENCE [LARGE SCALE GENOMIC DNA]</scope>
    <source>
        <strain evidence="2 3">V8</strain>
    </source>
</reference>
<dbReference type="AlphaFoldDB" id="A0A1P8UDV2"/>
<name>A0A1P8UDV2_9GAMM</name>
<dbReference type="STRING" id="1765967.BW247_02140"/>
<feature type="transmembrane region" description="Helical" evidence="1">
    <location>
        <begin position="71"/>
        <end position="90"/>
    </location>
</feature>
<organism evidence="2 3">
    <name type="scientific">Acidihalobacter ferrooxydans</name>
    <dbReference type="NCBI Taxonomy" id="1765967"/>
    <lineage>
        <taxon>Bacteria</taxon>
        <taxon>Pseudomonadati</taxon>
        <taxon>Pseudomonadota</taxon>
        <taxon>Gammaproteobacteria</taxon>
        <taxon>Chromatiales</taxon>
        <taxon>Ectothiorhodospiraceae</taxon>
        <taxon>Acidihalobacter</taxon>
    </lineage>
</organism>
<feature type="transmembrane region" description="Helical" evidence="1">
    <location>
        <begin position="121"/>
        <end position="140"/>
    </location>
</feature>
<sequence>MLLLAGYALTVHLSVSYGYPLPAVLALAALLLLSLVQAIVRRDRSSLVFLALYVLATLLMLRFAGLYGMLFLPPVALNLAAALFFMRGLLPGRTDLITRIALHVRPHRSARVLRYTRRVSWAWMWFSLALALLSAMLAVAAPLEVWSLFTNFINYLLLGAFFGAEFALRHIVLRGEPTAGLRETLQALSRVDFRRMFQP</sequence>
<keyword evidence="1" id="KW-1133">Transmembrane helix</keyword>
<dbReference type="EMBL" id="CP019434">
    <property type="protein sequence ID" value="APZ42042.1"/>
    <property type="molecule type" value="Genomic_DNA"/>
</dbReference>
<evidence type="ECO:0000313" key="3">
    <source>
        <dbReference type="Proteomes" id="UP000243807"/>
    </source>
</evidence>
<accession>A0A1P8UDV2</accession>
<evidence type="ECO:0008006" key="4">
    <source>
        <dbReference type="Google" id="ProtNLM"/>
    </source>
</evidence>
<keyword evidence="1" id="KW-0812">Transmembrane</keyword>
<feature type="transmembrane region" description="Helical" evidence="1">
    <location>
        <begin position="20"/>
        <end position="40"/>
    </location>
</feature>
<feature type="transmembrane region" description="Helical" evidence="1">
    <location>
        <begin position="47"/>
        <end position="65"/>
    </location>
</feature>